<evidence type="ECO:0000256" key="1">
    <source>
        <dbReference type="ARBA" id="ARBA00035295"/>
    </source>
</evidence>
<name>A0A9E7GYD5_9LILI</name>
<feature type="compositionally biased region" description="Basic residues" evidence="2">
    <location>
        <begin position="1"/>
        <end position="15"/>
    </location>
</feature>
<proteinExistence type="predicted"/>
<evidence type="ECO:0000256" key="2">
    <source>
        <dbReference type="SAM" id="MobiDB-lite"/>
    </source>
</evidence>
<feature type="region of interest" description="Disordered" evidence="2">
    <location>
        <begin position="1"/>
        <end position="39"/>
    </location>
</feature>
<feature type="compositionally biased region" description="Pro residues" evidence="2">
    <location>
        <begin position="16"/>
        <end position="32"/>
    </location>
</feature>
<dbReference type="EMBL" id="CP097510">
    <property type="protein sequence ID" value="URE23425.1"/>
    <property type="molecule type" value="Genomic_DNA"/>
</dbReference>
<protein>
    <recommendedName>
        <fullName evidence="1">Large ribosomal subunit protein bL20c</fullName>
    </recommendedName>
</protein>
<keyword evidence="4" id="KW-1185">Reference proteome</keyword>
<dbReference type="SUPFAM" id="SSF74731">
    <property type="entry name" value="Ribosomal protein L20"/>
    <property type="match status" value="1"/>
</dbReference>
<accession>A0A9E7GYD5</accession>
<dbReference type="AlphaFoldDB" id="A0A9E7GYD5"/>
<dbReference type="OrthoDB" id="512793at2759"/>
<dbReference type="Proteomes" id="UP001055439">
    <property type="component" value="Chromosome 8"/>
</dbReference>
<organism evidence="3 4">
    <name type="scientific">Musa troglodytarum</name>
    <name type="common">fe'i banana</name>
    <dbReference type="NCBI Taxonomy" id="320322"/>
    <lineage>
        <taxon>Eukaryota</taxon>
        <taxon>Viridiplantae</taxon>
        <taxon>Streptophyta</taxon>
        <taxon>Embryophyta</taxon>
        <taxon>Tracheophyta</taxon>
        <taxon>Spermatophyta</taxon>
        <taxon>Magnoliopsida</taxon>
        <taxon>Liliopsida</taxon>
        <taxon>Zingiberales</taxon>
        <taxon>Musaceae</taxon>
        <taxon>Musa</taxon>
    </lineage>
</organism>
<reference evidence="3" key="1">
    <citation type="submission" date="2022-05" db="EMBL/GenBank/DDBJ databases">
        <title>The Musa troglodytarum L. genome provides insights into the mechanism of non-climacteric behaviour and enrichment of carotenoids.</title>
        <authorList>
            <person name="Wang J."/>
        </authorList>
    </citation>
    <scope>NUCLEOTIDE SEQUENCE</scope>
    <source>
        <tissue evidence="3">Leaf</tissue>
    </source>
</reference>
<evidence type="ECO:0000313" key="3">
    <source>
        <dbReference type="EMBL" id="URE23425.1"/>
    </source>
</evidence>
<dbReference type="Gene3D" id="1.10.1900.20">
    <property type="entry name" value="Ribosomal protein L20"/>
    <property type="match status" value="1"/>
</dbReference>
<dbReference type="InterPro" id="IPR035566">
    <property type="entry name" value="Ribosomal_protein_bL20_C"/>
</dbReference>
<sequence>MRTPPRARARARARVHPPPARPPPLTPTALPPHRPKPPQAGRLYVKSKCYHLHIQDSKGSLRNRSRICIKLIRVMGVQLYKLEIGNRKPEIGVLYSYSRLIHDLYKKQLLLNRKILAQIAILNKNCLYMISNKIIK</sequence>
<gene>
    <name evidence="3" type="ORF">MUK42_34291</name>
</gene>
<evidence type="ECO:0000313" key="4">
    <source>
        <dbReference type="Proteomes" id="UP001055439"/>
    </source>
</evidence>